<dbReference type="Gene3D" id="3.10.20.70">
    <property type="entry name" value="Glutamine synthetase, N-terminal domain"/>
    <property type="match status" value="1"/>
</dbReference>
<dbReference type="InterPro" id="IPR014746">
    <property type="entry name" value="Gln_synth/guanido_kin_cat_dom"/>
</dbReference>
<evidence type="ECO:0000313" key="7">
    <source>
        <dbReference type="Proteomes" id="UP000186599"/>
    </source>
</evidence>
<dbReference type="InterPro" id="IPR036651">
    <property type="entry name" value="Gln_synt_N_sf"/>
</dbReference>
<reference evidence="7 8" key="1">
    <citation type="submission" date="2016-10" db="EMBL/GenBank/DDBJ databases">
        <authorList>
            <person name="de Groot N.N."/>
        </authorList>
    </citation>
    <scope>NUCLEOTIDE SEQUENCE [LARGE SCALE GENOMIC DNA]</scope>
    <source>
        <strain evidence="6 7">CGMCC 1.9095</strain>
        <strain evidence="5 8">DSM 22558</strain>
    </source>
</reference>
<gene>
    <name evidence="6" type="ORF">SAMN04487855_1445</name>
    <name evidence="5" type="ORF">SAMN05216589_0178</name>
</gene>
<dbReference type="SMART" id="SM01230">
    <property type="entry name" value="Gln-synt_C"/>
    <property type="match status" value="1"/>
</dbReference>
<dbReference type="InterPro" id="IPR008146">
    <property type="entry name" value="Gln_synth_cat_dom"/>
</dbReference>
<evidence type="ECO:0000313" key="5">
    <source>
        <dbReference type="EMBL" id="SER31935.1"/>
    </source>
</evidence>
<dbReference type="Proteomes" id="UP000186904">
    <property type="component" value="Unassembled WGS sequence"/>
</dbReference>
<accession>A0A1I4KWR1</accession>
<dbReference type="AlphaFoldDB" id="A0A1I4KWR1"/>
<dbReference type="GO" id="GO:0006542">
    <property type="term" value="P:glutamine biosynthetic process"/>
    <property type="evidence" value="ECO:0007669"/>
    <property type="project" value="InterPro"/>
</dbReference>
<dbReference type="OrthoDB" id="9789509at2"/>
<dbReference type="EMBL" id="FOUA01000001">
    <property type="protein sequence ID" value="SFL83178.1"/>
    <property type="molecule type" value="Genomic_DNA"/>
</dbReference>
<evidence type="ECO:0000256" key="2">
    <source>
        <dbReference type="PROSITE-ProRule" id="PRU01331"/>
    </source>
</evidence>
<dbReference type="SUPFAM" id="SSF55931">
    <property type="entry name" value="Glutamine synthetase/guanido kinase"/>
    <property type="match status" value="1"/>
</dbReference>
<dbReference type="SUPFAM" id="SSF54368">
    <property type="entry name" value="Glutamine synthetase, N-terminal domain"/>
    <property type="match status" value="1"/>
</dbReference>
<dbReference type="STRING" id="653930.SAMN05216589_0178"/>
<name>A0A1I4KWR1_9GAMM</name>
<feature type="domain" description="GS catalytic" evidence="4">
    <location>
        <begin position="113"/>
        <end position="448"/>
    </location>
</feature>
<dbReference type="PROSITE" id="PS51987">
    <property type="entry name" value="GS_CATALYTIC"/>
    <property type="match status" value="1"/>
</dbReference>
<evidence type="ECO:0000313" key="6">
    <source>
        <dbReference type="EMBL" id="SFL83178.1"/>
    </source>
</evidence>
<dbReference type="PANTHER" id="PTHR43785:SF3">
    <property type="entry name" value="GS CATALYTIC DOMAIN-CONTAINING PROTEIN"/>
    <property type="match status" value="1"/>
</dbReference>
<keyword evidence="7" id="KW-1185">Reference proteome</keyword>
<evidence type="ECO:0000256" key="3">
    <source>
        <dbReference type="RuleBase" id="RU000384"/>
    </source>
</evidence>
<dbReference type="PANTHER" id="PTHR43785">
    <property type="entry name" value="GAMMA-GLUTAMYLPUTRESCINE SYNTHETASE"/>
    <property type="match status" value="1"/>
</dbReference>
<evidence type="ECO:0000259" key="4">
    <source>
        <dbReference type="PROSITE" id="PS51987"/>
    </source>
</evidence>
<dbReference type="RefSeq" id="WP_074777240.1">
    <property type="nucleotide sequence ID" value="NZ_FOGN01000001.1"/>
</dbReference>
<comment type="similarity">
    <text evidence="2 3">Belongs to the glutamine synthetase family.</text>
</comment>
<evidence type="ECO:0000256" key="1">
    <source>
        <dbReference type="ARBA" id="ARBA00022598"/>
    </source>
</evidence>
<dbReference type="EMBL" id="FOGN01000001">
    <property type="protein sequence ID" value="SER31935.1"/>
    <property type="molecule type" value="Genomic_DNA"/>
</dbReference>
<evidence type="ECO:0000313" key="8">
    <source>
        <dbReference type="Proteomes" id="UP000186904"/>
    </source>
</evidence>
<dbReference type="GO" id="GO:0004356">
    <property type="term" value="F:glutamine synthetase activity"/>
    <property type="evidence" value="ECO:0007669"/>
    <property type="project" value="InterPro"/>
</dbReference>
<dbReference type="Gene3D" id="3.30.590.10">
    <property type="entry name" value="Glutamine synthetase/guanido kinase, catalytic domain"/>
    <property type="match status" value="1"/>
</dbReference>
<proteinExistence type="inferred from homology"/>
<dbReference type="GO" id="GO:0006598">
    <property type="term" value="P:polyamine catabolic process"/>
    <property type="evidence" value="ECO:0007669"/>
    <property type="project" value="TreeGrafter"/>
</dbReference>
<keyword evidence="1" id="KW-0436">Ligase</keyword>
<dbReference type="Pfam" id="PF00120">
    <property type="entry name" value="Gln-synt_C"/>
    <property type="match status" value="1"/>
</dbReference>
<dbReference type="Proteomes" id="UP000186599">
    <property type="component" value="Unassembled WGS sequence"/>
</dbReference>
<protein>
    <submittedName>
        <fullName evidence="5 6">Glutamine synthetase</fullName>
    </submittedName>
</protein>
<sequence>MTSLSADPSLVERLDGIGEVECVIPDMNGIPRGKVIHARNFMQGRRVQMAHGVLVQCLTGEYPDPRYYGYDDSDFILRPIPGQLHITPWTLAPRALALCEAVEMDGTPSRLSSRSMLQRVVERYQARGWSPKVATEMEFYLFEHNVDVQQPFRPPVGLDGRREAGSQAFAVGSVTGLQPFFAELKASMTAVGIPCEAVMHEMGLSQYEVNFTHDDPLLIADQTFLFKHLLHEVALKHGLIAVCMAKPLSKMPGSSMHIHQSVVDQQGQNVFTDPGSQQATAQFRHFLGGLQAHLGDLILLMAPNINSYQRYCHVYASPNNLCWSNDNRRTGLRVPASEPDARRVENRIPGADANPYLALAATLAAGLYGIEHQLEPDLPAQGEFEVPDELRLSCTLHRAMRRLERSRMAREVFTEEFIEGYLACKHMELESFMDEITPWERRVLGSVI</sequence>
<organism evidence="6 7">
    <name type="scientific">Halopseudomonas bauzanensis</name>
    <dbReference type="NCBI Taxonomy" id="653930"/>
    <lineage>
        <taxon>Bacteria</taxon>
        <taxon>Pseudomonadati</taxon>
        <taxon>Pseudomonadota</taxon>
        <taxon>Gammaproteobacteria</taxon>
        <taxon>Pseudomonadales</taxon>
        <taxon>Pseudomonadaceae</taxon>
        <taxon>Halopseudomonas</taxon>
    </lineage>
</organism>